<keyword evidence="1" id="KW-0805">Transcription regulation</keyword>
<dbReference type="OrthoDB" id="9795242at2"/>
<feature type="domain" description="HTH tetR-type" evidence="5">
    <location>
        <begin position="63"/>
        <end position="123"/>
    </location>
</feature>
<evidence type="ECO:0000259" key="5">
    <source>
        <dbReference type="PROSITE" id="PS50977"/>
    </source>
</evidence>
<dbReference type="InterPro" id="IPR023772">
    <property type="entry name" value="DNA-bd_HTH_TetR-type_CS"/>
</dbReference>
<evidence type="ECO:0000256" key="2">
    <source>
        <dbReference type="ARBA" id="ARBA00023125"/>
    </source>
</evidence>
<organism evidence="6 7">
    <name type="scientific">Sphingorhabdus pulchriflava</name>
    <dbReference type="NCBI Taxonomy" id="2292257"/>
    <lineage>
        <taxon>Bacteria</taxon>
        <taxon>Pseudomonadati</taxon>
        <taxon>Pseudomonadota</taxon>
        <taxon>Alphaproteobacteria</taxon>
        <taxon>Sphingomonadales</taxon>
        <taxon>Sphingomonadaceae</taxon>
        <taxon>Sphingorhabdus</taxon>
    </lineage>
</organism>
<feature type="DNA-binding region" description="H-T-H motif" evidence="4">
    <location>
        <begin position="86"/>
        <end position="105"/>
    </location>
</feature>
<comment type="caution">
    <text evidence="6">The sequence shown here is derived from an EMBL/GenBank/DDBJ whole genome shotgun (WGS) entry which is preliminary data.</text>
</comment>
<evidence type="ECO:0000256" key="4">
    <source>
        <dbReference type="PROSITE-ProRule" id="PRU00335"/>
    </source>
</evidence>
<dbReference type="AlphaFoldDB" id="A0A371BIU1"/>
<dbReference type="PRINTS" id="PR00455">
    <property type="entry name" value="HTHTETR"/>
</dbReference>
<dbReference type="EMBL" id="QRGP01000001">
    <property type="protein sequence ID" value="RDV07510.1"/>
    <property type="molecule type" value="Genomic_DNA"/>
</dbReference>
<proteinExistence type="predicted"/>
<dbReference type="PROSITE" id="PS50977">
    <property type="entry name" value="HTH_TETR_2"/>
    <property type="match status" value="1"/>
</dbReference>
<sequence length="254" mass="28185">MPNDNAAAISQSFFLFILSLLGSHPDLGNDLKIERCSRVSIHFFLACFSQAFDKGGVMNAAKPKTRDRILTSARELFFSKGLDETSIAEICKHSGVSNGSLFHHFPTKEAIALEIFVGIRRHYWEHVIAAMEAESTVPAAAEASVRAAFDFQKKFSDEYTFMLDTAAAPWVLKHTTALKDLNTAFVERAMGWAAPYFMKGELPALSIHTFGALIFGLPQWIAREQRAGLSVPDIEVVTEELAALMRKLFSVEPK</sequence>
<dbReference type="InterPro" id="IPR036271">
    <property type="entry name" value="Tet_transcr_reg_TetR-rel_C_sf"/>
</dbReference>
<dbReference type="Gene3D" id="1.10.357.10">
    <property type="entry name" value="Tetracycline Repressor, domain 2"/>
    <property type="match status" value="1"/>
</dbReference>
<dbReference type="InterPro" id="IPR009057">
    <property type="entry name" value="Homeodomain-like_sf"/>
</dbReference>
<dbReference type="SUPFAM" id="SSF48498">
    <property type="entry name" value="Tetracyclin repressor-like, C-terminal domain"/>
    <property type="match status" value="1"/>
</dbReference>
<dbReference type="SUPFAM" id="SSF46689">
    <property type="entry name" value="Homeodomain-like"/>
    <property type="match status" value="1"/>
</dbReference>
<evidence type="ECO:0000256" key="1">
    <source>
        <dbReference type="ARBA" id="ARBA00023015"/>
    </source>
</evidence>
<evidence type="ECO:0000313" key="6">
    <source>
        <dbReference type="EMBL" id="RDV07510.1"/>
    </source>
</evidence>
<dbReference type="PROSITE" id="PS01081">
    <property type="entry name" value="HTH_TETR_1"/>
    <property type="match status" value="1"/>
</dbReference>
<dbReference type="InterPro" id="IPR001647">
    <property type="entry name" value="HTH_TetR"/>
</dbReference>
<dbReference type="Pfam" id="PF00440">
    <property type="entry name" value="TetR_N"/>
    <property type="match status" value="1"/>
</dbReference>
<evidence type="ECO:0000256" key="3">
    <source>
        <dbReference type="ARBA" id="ARBA00023163"/>
    </source>
</evidence>
<protein>
    <submittedName>
        <fullName evidence="6">TetR/AcrR family transcriptional regulator</fullName>
    </submittedName>
</protein>
<keyword evidence="7" id="KW-1185">Reference proteome</keyword>
<dbReference type="PANTHER" id="PTHR47506">
    <property type="entry name" value="TRANSCRIPTIONAL REGULATORY PROTEIN"/>
    <property type="match status" value="1"/>
</dbReference>
<dbReference type="GO" id="GO:0003677">
    <property type="term" value="F:DNA binding"/>
    <property type="evidence" value="ECO:0007669"/>
    <property type="project" value="UniProtKB-UniRule"/>
</dbReference>
<reference evidence="7" key="1">
    <citation type="submission" date="2018-08" db="EMBL/GenBank/DDBJ databases">
        <authorList>
            <person name="Kim S.-J."/>
            <person name="Jung G.-Y."/>
        </authorList>
    </citation>
    <scope>NUCLEOTIDE SEQUENCE [LARGE SCALE GENOMIC DNA]</scope>
    <source>
        <strain evidence="7">GY_G</strain>
    </source>
</reference>
<evidence type="ECO:0000313" key="7">
    <source>
        <dbReference type="Proteomes" id="UP000263833"/>
    </source>
</evidence>
<keyword evidence="2 4" id="KW-0238">DNA-binding</keyword>
<accession>A0A371BIU1</accession>
<dbReference type="Proteomes" id="UP000263833">
    <property type="component" value="Unassembled WGS sequence"/>
</dbReference>
<keyword evidence="3" id="KW-0804">Transcription</keyword>
<name>A0A371BIU1_9SPHN</name>
<dbReference type="PANTHER" id="PTHR47506:SF1">
    <property type="entry name" value="HTH-TYPE TRANSCRIPTIONAL REGULATOR YJDC"/>
    <property type="match status" value="1"/>
</dbReference>
<gene>
    <name evidence="6" type="ORF">DXH95_09285</name>
</gene>